<accession>A0A401H682</accession>
<dbReference type="GO" id="GO:0017108">
    <property type="term" value="F:5'-flap endonuclease activity"/>
    <property type="evidence" value="ECO:0007669"/>
    <property type="project" value="InterPro"/>
</dbReference>
<comment type="similarity">
    <text evidence="8">Belongs to the SLX1 family.</text>
</comment>
<keyword evidence="2 8" id="KW-0255">Endonuclease</keyword>
<dbReference type="PROSITE" id="PS50164">
    <property type="entry name" value="GIY_YIG"/>
    <property type="match status" value="1"/>
</dbReference>
<feature type="compositionally biased region" description="Polar residues" evidence="9">
    <location>
        <begin position="595"/>
        <end position="605"/>
    </location>
</feature>
<keyword evidence="4 8" id="KW-0378">Hydrolase</keyword>
<comment type="caution">
    <text evidence="8">Lacks conserved residue(s) required for the propagation of feature annotation.</text>
</comment>
<dbReference type="Gene3D" id="3.30.40.10">
    <property type="entry name" value="Zinc/RING finger domain, C3HC4 (zinc finger)"/>
    <property type="match status" value="1"/>
</dbReference>
<evidence type="ECO:0000256" key="5">
    <source>
        <dbReference type="ARBA" id="ARBA00023172"/>
    </source>
</evidence>
<protein>
    <recommendedName>
        <fullName evidence="10">GIY-YIG domain-containing protein</fullName>
    </recommendedName>
</protein>
<feature type="compositionally biased region" description="Polar residues" evidence="9">
    <location>
        <begin position="559"/>
        <end position="570"/>
    </location>
</feature>
<sequence length="645" mass="70626">MPKQGRSSLRNHCFPAFYACYLLKSIRTPHSTATYIGSTPSPPRRIRQHNGEIAGGAWKTKRNRPWVMQMIVHGFPSNLAALQFEWAWQQPHRSRHLRDEEVQAVFSGHRKFNYLRSNVLVARSMVSSHPFNTWPLHVKLFTAEAAKAWKDAELATSNFPLPPGFTCATELEGVDGKSGQTGTERLGPIDVTDGRFTLDYLRKMSTVLASDGDIKCSICCTSIHPRPPDPLITTLCPAPSCTAMSHLTCLSSDFLQSENSQTEIIPRGGHCRSCRTYILWGDVVRGCYRRRGGVVPDPESESDEMEEDEHDNECLPGMQDDNDQLPPAPRRPGTKASEMRRKLVAVKTPRSALRDHDKEEQEFFDLSAVSSGSEDDADEPVSAPVKSFRTKGAKVLGVKAKGKFMLEVSKSRYDTSTVPSSHSDYASILPRGRGKPASRGVSTQPPWERPNGATQLLSAAIGVPGSSESRHLTNATSPSHDLHTHLCTHGSIPKRGHKSAHSRRQKPGSVADLSLAGMATDADAEAAPSSLQIRKSPILNTRSAMSQLTPFPYLPPLSDSDTASNYSYQRSGIDAKGPFCSPDLRTECEDAPVKPQSQDSTTSSKLAGAVSMLSISSPSSPRARVESVTSPQRDQPEHEIIVLSD</sequence>
<keyword evidence="5 8" id="KW-0233">DNA recombination</keyword>
<dbReference type="InParanoid" id="A0A401H682"/>
<evidence type="ECO:0000256" key="3">
    <source>
        <dbReference type="ARBA" id="ARBA00022763"/>
    </source>
</evidence>
<feature type="region of interest" description="Disordered" evidence="9">
    <location>
        <begin position="549"/>
        <end position="645"/>
    </location>
</feature>
<dbReference type="GeneID" id="38786808"/>
<feature type="compositionally biased region" description="Acidic residues" evidence="9">
    <location>
        <begin position="298"/>
        <end position="311"/>
    </location>
</feature>
<dbReference type="Proteomes" id="UP000287166">
    <property type="component" value="Unassembled WGS sequence"/>
</dbReference>
<keyword evidence="3 8" id="KW-0227">DNA damage</keyword>
<dbReference type="STRING" id="139825.A0A401H682"/>
<keyword evidence="12" id="KW-1185">Reference proteome</keyword>
<dbReference type="InterPro" id="IPR013083">
    <property type="entry name" value="Znf_RING/FYVE/PHD"/>
</dbReference>
<feature type="compositionally biased region" description="Basic residues" evidence="9">
    <location>
        <begin position="492"/>
        <end position="506"/>
    </location>
</feature>
<dbReference type="GO" id="GO:0008821">
    <property type="term" value="F:crossover junction DNA endonuclease activity"/>
    <property type="evidence" value="ECO:0007669"/>
    <property type="project" value="TreeGrafter"/>
</dbReference>
<reference evidence="11 12" key="1">
    <citation type="journal article" date="2018" name="Sci. Rep.">
        <title>Genome sequence of the cauliflower mushroom Sparassis crispa (Hanabiratake) and its association with beneficial usage.</title>
        <authorList>
            <person name="Kiyama R."/>
            <person name="Furutani Y."/>
            <person name="Kawaguchi K."/>
            <person name="Nakanishi T."/>
        </authorList>
    </citation>
    <scope>NUCLEOTIDE SEQUENCE [LARGE SCALE GENOMIC DNA]</scope>
</reference>
<gene>
    <name evidence="11" type="ORF">SCP_1702170</name>
</gene>
<dbReference type="Pfam" id="PF21202">
    <property type="entry name" value="SLX1_C"/>
    <property type="match status" value="1"/>
</dbReference>
<evidence type="ECO:0000256" key="1">
    <source>
        <dbReference type="ARBA" id="ARBA00022722"/>
    </source>
</evidence>
<comment type="function">
    <text evidence="8">Catalytic subunit of the SLX1-SLX4 structure-specific endonuclease that resolves DNA secondary structures generated during DNA repair and recombination. Has endonuclease activity towards branched DNA substrates, introducing single-strand cuts in duplex DNA close to junctions with ss-DNA.</text>
</comment>
<comment type="caution">
    <text evidence="11">The sequence shown here is derived from an EMBL/GenBank/DDBJ whole genome shotgun (WGS) entry which is preliminary data.</text>
</comment>
<dbReference type="InterPro" id="IPR048749">
    <property type="entry name" value="SLX1_C"/>
</dbReference>
<dbReference type="Gene3D" id="3.40.1440.10">
    <property type="entry name" value="GIY-YIG endonuclease"/>
    <property type="match status" value="1"/>
</dbReference>
<evidence type="ECO:0000256" key="9">
    <source>
        <dbReference type="SAM" id="MobiDB-lite"/>
    </source>
</evidence>
<dbReference type="AlphaFoldDB" id="A0A401H682"/>
<evidence type="ECO:0000313" key="12">
    <source>
        <dbReference type="Proteomes" id="UP000287166"/>
    </source>
</evidence>
<evidence type="ECO:0000256" key="2">
    <source>
        <dbReference type="ARBA" id="ARBA00022759"/>
    </source>
</evidence>
<feature type="region of interest" description="Disordered" evidence="9">
    <location>
        <begin position="465"/>
        <end position="508"/>
    </location>
</feature>
<evidence type="ECO:0000256" key="8">
    <source>
        <dbReference type="HAMAP-Rule" id="MF_03100"/>
    </source>
</evidence>
<comment type="subcellular location">
    <subcellularLocation>
        <location evidence="8">Nucleus</location>
    </subcellularLocation>
</comment>
<feature type="region of interest" description="Disordered" evidence="9">
    <location>
        <begin position="412"/>
        <end position="451"/>
    </location>
</feature>
<dbReference type="FunFam" id="3.40.1440.10:FF:000006">
    <property type="entry name" value="Structure-specific endonuclease subunit SLX1"/>
    <property type="match status" value="1"/>
</dbReference>
<dbReference type="PANTHER" id="PTHR20208:SF10">
    <property type="entry name" value="STRUCTURE-SPECIFIC ENDONUCLEASE SUBUNIT SLX1"/>
    <property type="match status" value="1"/>
</dbReference>
<feature type="compositionally biased region" description="Polar residues" evidence="9">
    <location>
        <begin position="414"/>
        <end position="424"/>
    </location>
</feature>
<feature type="compositionally biased region" description="Low complexity" evidence="9">
    <location>
        <begin position="611"/>
        <end position="620"/>
    </location>
</feature>
<evidence type="ECO:0000256" key="4">
    <source>
        <dbReference type="ARBA" id="ARBA00022801"/>
    </source>
</evidence>
<evidence type="ECO:0000313" key="11">
    <source>
        <dbReference type="EMBL" id="GBE89891.1"/>
    </source>
</evidence>
<feature type="domain" description="GIY-YIG" evidence="10">
    <location>
        <begin position="16"/>
        <end position="98"/>
    </location>
</feature>
<keyword evidence="6 8" id="KW-0234">DNA repair</keyword>
<evidence type="ECO:0000256" key="7">
    <source>
        <dbReference type="ARBA" id="ARBA00023242"/>
    </source>
</evidence>
<dbReference type="InterPro" id="IPR027520">
    <property type="entry name" value="Slx1"/>
</dbReference>
<feature type="region of interest" description="Disordered" evidence="9">
    <location>
        <begin position="293"/>
        <end position="340"/>
    </location>
</feature>
<name>A0A401H682_9APHY</name>
<dbReference type="CDD" id="cd10455">
    <property type="entry name" value="GIY-YIG_SLX1"/>
    <property type="match status" value="1"/>
</dbReference>
<keyword evidence="7 8" id="KW-0539">Nucleus</keyword>
<dbReference type="Pfam" id="PF01541">
    <property type="entry name" value="GIY-YIG"/>
    <property type="match status" value="1"/>
</dbReference>
<dbReference type="GO" id="GO:0000724">
    <property type="term" value="P:double-strand break repair via homologous recombination"/>
    <property type="evidence" value="ECO:0007669"/>
    <property type="project" value="TreeGrafter"/>
</dbReference>
<dbReference type="InterPro" id="IPR000305">
    <property type="entry name" value="GIY-YIG_endonuc"/>
</dbReference>
<dbReference type="GO" id="GO:0033557">
    <property type="term" value="C:Slx1-Slx4 complex"/>
    <property type="evidence" value="ECO:0007669"/>
    <property type="project" value="UniProtKB-UniRule"/>
</dbReference>
<dbReference type="EMBL" id="BFAD01000017">
    <property type="protein sequence ID" value="GBE89891.1"/>
    <property type="molecule type" value="Genomic_DNA"/>
</dbReference>
<dbReference type="InterPro" id="IPR050381">
    <property type="entry name" value="SLX1_endonuclease"/>
</dbReference>
<dbReference type="OrthoDB" id="24645at2759"/>
<comment type="cofactor">
    <cofactor evidence="8">
        <name>a divalent metal cation</name>
        <dbReference type="ChEBI" id="CHEBI:60240"/>
    </cofactor>
</comment>
<evidence type="ECO:0000259" key="10">
    <source>
        <dbReference type="PROSITE" id="PS50164"/>
    </source>
</evidence>
<dbReference type="PANTHER" id="PTHR20208">
    <property type="entry name" value="STRUCTURE-SPECIFIC ENDONUCLEASE SUBUNIT SLX1"/>
    <property type="match status" value="1"/>
</dbReference>
<organism evidence="11 12">
    <name type="scientific">Sparassis crispa</name>
    <dbReference type="NCBI Taxonomy" id="139825"/>
    <lineage>
        <taxon>Eukaryota</taxon>
        <taxon>Fungi</taxon>
        <taxon>Dikarya</taxon>
        <taxon>Basidiomycota</taxon>
        <taxon>Agaricomycotina</taxon>
        <taxon>Agaricomycetes</taxon>
        <taxon>Polyporales</taxon>
        <taxon>Sparassidaceae</taxon>
        <taxon>Sparassis</taxon>
    </lineage>
</organism>
<dbReference type="HAMAP" id="MF_03100">
    <property type="entry name" value="Endonuc_su_Slx1"/>
    <property type="match status" value="1"/>
</dbReference>
<keyword evidence="1 8" id="KW-0540">Nuclease</keyword>
<feature type="compositionally biased region" description="Basic and acidic residues" evidence="9">
    <location>
        <begin position="634"/>
        <end position="645"/>
    </location>
</feature>
<proteinExistence type="inferred from homology"/>
<evidence type="ECO:0000256" key="6">
    <source>
        <dbReference type="ARBA" id="ARBA00023204"/>
    </source>
</evidence>
<comment type="subunit">
    <text evidence="8">Forms a heterodimer with SLX4.</text>
</comment>
<dbReference type="InterPro" id="IPR035901">
    <property type="entry name" value="GIY-YIG_endonuc_sf"/>
</dbReference>
<dbReference type="RefSeq" id="XP_027620804.1">
    <property type="nucleotide sequence ID" value="XM_027765003.1"/>
</dbReference>